<keyword evidence="3" id="KW-0694">RNA-binding</keyword>
<dbReference type="InterPro" id="IPR012677">
    <property type="entry name" value="Nucleotide-bd_a/b_plait_sf"/>
</dbReference>
<dbReference type="GO" id="GO:0006412">
    <property type="term" value="P:translation"/>
    <property type="evidence" value="ECO:0007669"/>
    <property type="project" value="InterPro"/>
</dbReference>
<evidence type="ECO:0000256" key="1">
    <source>
        <dbReference type="ARBA" id="ARBA00006700"/>
    </source>
</evidence>
<dbReference type="EMBL" id="UOGL01000086">
    <property type="protein sequence ID" value="VAX36907.1"/>
    <property type="molecule type" value="Genomic_DNA"/>
</dbReference>
<evidence type="ECO:0000256" key="2">
    <source>
        <dbReference type="ARBA" id="ARBA00022730"/>
    </source>
</evidence>
<dbReference type="NCBIfam" id="NF004363">
    <property type="entry name" value="PRK05738.2-4"/>
    <property type="match status" value="1"/>
</dbReference>
<evidence type="ECO:0000256" key="3">
    <source>
        <dbReference type="ARBA" id="ARBA00022884"/>
    </source>
</evidence>
<dbReference type="GO" id="GO:0005840">
    <property type="term" value="C:ribosome"/>
    <property type="evidence" value="ECO:0007669"/>
    <property type="project" value="UniProtKB-KW"/>
</dbReference>
<dbReference type="PANTHER" id="PTHR11620">
    <property type="entry name" value="60S RIBOSOMAL PROTEIN L23A"/>
    <property type="match status" value="1"/>
</dbReference>
<dbReference type="InterPro" id="IPR013025">
    <property type="entry name" value="Ribosomal_uL23-like"/>
</dbReference>
<accession>A0A3B1E3P5</accession>
<keyword evidence="2" id="KW-0699">rRNA-binding</keyword>
<reference evidence="6" key="1">
    <citation type="submission" date="2018-06" db="EMBL/GenBank/DDBJ databases">
        <authorList>
            <person name="Zhirakovskaya E."/>
        </authorList>
    </citation>
    <scope>NUCLEOTIDE SEQUENCE</scope>
</reference>
<keyword evidence="4 6" id="KW-0689">Ribosomal protein</keyword>
<dbReference type="FunFam" id="3.30.70.330:FF:000001">
    <property type="entry name" value="50S ribosomal protein L23"/>
    <property type="match status" value="1"/>
</dbReference>
<gene>
    <name evidence="6" type="ORF">MNBD_PLANCTO02-2787</name>
</gene>
<evidence type="ECO:0000313" key="6">
    <source>
        <dbReference type="EMBL" id="VAX36907.1"/>
    </source>
</evidence>
<keyword evidence="5" id="KW-0687">Ribonucleoprotein</keyword>
<proteinExistence type="inferred from homology"/>
<name>A0A3B1E3P5_9ZZZZ</name>
<dbReference type="Gene3D" id="3.30.70.330">
    <property type="match status" value="1"/>
</dbReference>
<evidence type="ECO:0000256" key="4">
    <source>
        <dbReference type="ARBA" id="ARBA00022980"/>
    </source>
</evidence>
<sequence>MAVQEKTGVVLQSHEVILRPLVTEKGTFLSERYNLYTFAVNRLANKGDIKKAVEDLWDVRVTKVRTQNRKGKPRRYKRNFGRTKDWKKAIVELHEEDRISFF</sequence>
<dbReference type="GO" id="GO:0019843">
    <property type="term" value="F:rRNA binding"/>
    <property type="evidence" value="ECO:0007669"/>
    <property type="project" value="UniProtKB-KW"/>
</dbReference>
<dbReference type="HAMAP" id="MF_01369_B">
    <property type="entry name" value="Ribosomal_uL23_B"/>
    <property type="match status" value="1"/>
</dbReference>
<dbReference type="NCBIfam" id="NF004359">
    <property type="entry name" value="PRK05738.1-3"/>
    <property type="match status" value="1"/>
</dbReference>
<dbReference type="AlphaFoldDB" id="A0A3B1E3P5"/>
<dbReference type="SUPFAM" id="SSF54189">
    <property type="entry name" value="Ribosomal proteins S24e, L23 and L15e"/>
    <property type="match status" value="1"/>
</dbReference>
<dbReference type="GO" id="GO:0003735">
    <property type="term" value="F:structural constituent of ribosome"/>
    <property type="evidence" value="ECO:0007669"/>
    <property type="project" value="InterPro"/>
</dbReference>
<organism evidence="6">
    <name type="scientific">hydrothermal vent metagenome</name>
    <dbReference type="NCBI Taxonomy" id="652676"/>
    <lineage>
        <taxon>unclassified sequences</taxon>
        <taxon>metagenomes</taxon>
        <taxon>ecological metagenomes</taxon>
    </lineage>
</organism>
<comment type="similarity">
    <text evidence="1">Belongs to the universal ribosomal protein uL23 family.</text>
</comment>
<protein>
    <submittedName>
        <fullName evidence="6">LSU ribosomal protein L23p (L23Ae)</fullName>
    </submittedName>
</protein>
<dbReference type="InterPro" id="IPR012678">
    <property type="entry name" value="Ribosomal_uL23/eL15/eS24_sf"/>
</dbReference>
<evidence type="ECO:0000256" key="5">
    <source>
        <dbReference type="ARBA" id="ARBA00023274"/>
    </source>
</evidence>
<dbReference type="GO" id="GO:1990904">
    <property type="term" value="C:ribonucleoprotein complex"/>
    <property type="evidence" value="ECO:0007669"/>
    <property type="project" value="UniProtKB-KW"/>
</dbReference>
<dbReference type="Pfam" id="PF00276">
    <property type="entry name" value="Ribosomal_L23"/>
    <property type="match status" value="1"/>
</dbReference>